<name>A0A1I0HCN1_9FIRM</name>
<keyword evidence="2" id="KW-1185">Reference proteome</keyword>
<accession>A0A1I0HCN1</accession>
<evidence type="ECO:0000313" key="1">
    <source>
        <dbReference type="EMBL" id="SET81465.1"/>
    </source>
</evidence>
<reference evidence="2" key="1">
    <citation type="submission" date="2016-10" db="EMBL/GenBank/DDBJ databases">
        <authorList>
            <person name="Varghese N."/>
            <person name="Submissions S."/>
        </authorList>
    </citation>
    <scope>NUCLEOTIDE SEQUENCE [LARGE SCALE GENOMIC DNA]</scope>
    <source>
        <strain evidence="2">NLAE-zl-G277</strain>
    </source>
</reference>
<dbReference type="RefSeq" id="WP_207648754.1">
    <property type="nucleotide sequence ID" value="NZ_CAKXUV010000054.1"/>
</dbReference>
<dbReference type="STRING" id="460384.SAMN05216313_11582"/>
<dbReference type="EMBL" id="FOIM01000015">
    <property type="protein sequence ID" value="SET81465.1"/>
    <property type="molecule type" value="Genomic_DNA"/>
</dbReference>
<dbReference type="AlphaFoldDB" id="A0A1I0HCN1"/>
<sequence>MYDITLKINARLQPIDRGDEYEDPIGEALESRGLGEVTGGGTMLESTGEVKYCEVDLSLEDGSEQTMEALLQILDEIGVPKGSVLQWEGHKQPVGRLEGMGFYANGTELPLEVYQNCDINVVIREMESLMEGVGRFYSYWEGPEDTALYFYGTSFEEMRGRIEKFVEEYPLCHKSRIVRIA</sequence>
<proteinExistence type="predicted"/>
<organism evidence="1 2">
    <name type="scientific">Enterocloster lavalensis</name>
    <dbReference type="NCBI Taxonomy" id="460384"/>
    <lineage>
        <taxon>Bacteria</taxon>
        <taxon>Bacillati</taxon>
        <taxon>Bacillota</taxon>
        <taxon>Clostridia</taxon>
        <taxon>Lachnospirales</taxon>
        <taxon>Lachnospiraceae</taxon>
        <taxon>Enterocloster</taxon>
    </lineage>
</organism>
<dbReference type="Proteomes" id="UP000198508">
    <property type="component" value="Unassembled WGS sequence"/>
</dbReference>
<protein>
    <submittedName>
        <fullName evidence="1">Uncharacterized protein</fullName>
    </submittedName>
</protein>
<evidence type="ECO:0000313" key="2">
    <source>
        <dbReference type="Proteomes" id="UP000198508"/>
    </source>
</evidence>
<gene>
    <name evidence="1" type="ORF">SAMN05216313_11582</name>
</gene>